<proteinExistence type="predicted"/>
<sequence>MKVQNLVPLAAAITPSLACLHSAGSVLFPSGGPVLQTAYIIDDGRSVCDSGRGHWVEGSQWRISCIGGYGMRIATDGVDVWYDTPHGSFRWQHTGARSDSAFAWDNWKFC</sequence>
<organism evidence="1 2">
    <name type="scientific">Metarhizium robertsii</name>
    <dbReference type="NCBI Taxonomy" id="568076"/>
    <lineage>
        <taxon>Eukaryota</taxon>
        <taxon>Fungi</taxon>
        <taxon>Dikarya</taxon>
        <taxon>Ascomycota</taxon>
        <taxon>Pezizomycotina</taxon>
        <taxon>Sordariomycetes</taxon>
        <taxon>Hypocreomycetidae</taxon>
        <taxon>Hypocreales</taxon>
        <taxon>Clavicipitaceae</taxon>
        <taxon>Metarhizium</taxon>
    </lineage>
</organism>
<dbReference type="HOGENOM" id="CLU_2172196_0_0_1"/>
<accession>A0A0A1UYD5</accession>
<dbReference type="AlphaFoldDB" id="A0A0A1UYD5"/>
<protein>
    <submittedName>
        <fullName evidence="1">Uncharacterized protein</fullName>
    </submittedName>
</protein>
<dbReference type="Proteomes" id="UP000030151">
    <property type="component" value="Unassembled WGS sequence"/>
</dbReference>
<name>A0A0A1UYD5_9HYPO</name>
<dbReference type="OrthoDB" id="4932434at2759"/>
<dbReference type="eggNOG" id="ENOG502SV4R">
    <property type="taxonomic scope" value="Eukaryota"/>
</dbReference>
<reference evidence="1 2" key="1">
    <citation type="submission" date="2014-02" db="EMBL/GenBank/DDBJ databases">
        <title>The genome sequence of the entomopathogenic fungus Metarhizium robertsii ARSEF 2575.</title>
        <authorList>
            <person name="Giuliano Garisto Donzelli B."/>
            <person name="Roe B.A."/>
            <person name="Macmil S.L."/>
            <person name="Krasnoff S.B."/>
            <person name="Gibson D.M."/>
        </authorList>
    </citation>
    <scope>NUCLEOTIDE SEQUENCE [LARGE SCALE GENOMIC DNA]</scope>
    <source>
        <strain evidence="1 2">ARSEF 2575</strain>
    </source>
</reference>
<comment type="caution">
    <text evidence="1">The sequence shown here is derived from an EMBL/GenBank/DDBJ whole genome shotgun (WGS) entry which is preliminary data.</text>
</comment>
<gene>
    <name evidence="1" type="ORF">X797_004491</name>
</gene>
<dbReference type="EMBL" id="JELW01000005">
    <property type="protein sequence ID" value="EXV02361.1"/>
    <property type="molecule type" value="Genomic_DNA"/>
</dbReference>
<evidence type="ECO:0000313" key="2">
    <source>
        <dbReference type="Proteomes" id="UP000030151"/>
    </source>
</evidence>
<evidence type="ECO:0000313" key="1">
    <source>
        <dbReference type="EMBL" id="EXV02361.1"/>
    </source>
</evidence>